<dbReference type="InterPro" id="IPR003339">
    <property type="entry name" value="ABC/ECF_trnsptr_transmembrane"/>
</dbReference>
<feature type="transmembrane region" description="Helical" evidence="6">
    <location>
        <begin position="92"/>
        <end position="110"/>
    </location>
</feature>
<dbReference type="Pfam" id="PF02361">
    <property type="entry name" value="CbiQ"/>
    <property type="match status" value="1"/>
</dbReference>
<evidence type="ECO:0000256" key="5">
    <source>
        <dbReference type="ARBA" id="ARBA00023136"/>
    </source>
</evidence>
<dbReference type="EMBL" id="JACHBK010000014">
    <property type="protein sequence ID" value="MBB5538658.1"/>
    <property type="molecule type" value="Genomic_DNA"/>
</dbReference>
<dbReference type="Proteomes" id="UP000585507">
    <property type="component" value="Unassembled WGS sequence"/>
</dbReference>
<dbReference type="RefSeq" id="WP_018330122.1">
    <property type="nucleotide sequence ID" value="NZ_JACHBK010000014.1"/>
</dbReference>
<dbReference type="CDD" id="cd16914">
    <property type="entry name" value="EcfT"/>
    <property type="match status" value="1"/>
</dbReference>
<dbReference type="AlphaFoldDB" id="A0A7W8UG60"/>
<dbReference type="PANTHER" id="PTHR33514:SF13">
    <property type="entry name" value="PROTEIN ABCI12, CHLOROPLASTIC"/>
    <property type="match status" value="1"/>
</dbReference>
<keyword evidence="3 6" id="KW-0812">Transmembrane</keyword>
<sequence length="207" mass="22780">MLNGLNVEGSTPLHRMSVRTKLAILLVLGVALYFFSSLFVLVPAFVLAAGIYFTTGLTVRDGLSRLKPVLFTIVILLIATAYLASIREATEAFFRLMALVLFAGAVTATTTTGDFIDEITRLLQPLDRLGLVRAADVGLAFGLVLRFVPDIFNHYQAIREAHRARGLKVRPLTILAPLIILTLKDADTIAMAIDARGFRRPRSDRNR</sequence>
<protein>
    <submittedName>
        <fullName evidence="7">Biotin transport system permease protein</fullName>
    </submittedName>
</protein>
<feature type="transmembrane region" description="Helical" evidence="6">
    <location>
        <begin position="130"/>
        <end position="149"/>
    </location>
</feature>
<evidence type="ECO:0000256" key="4">
    <source>
        <dbReference type="ARBA" id="ARBA00022989"/>
    </source>
</evidence>
<comment type="caution">
    <text evidence="7">The sequence shown here is derived from an EMBL/GenBank/DDBJ whole genome shotgun (WGS) entry which is preliminary data.</text>
</comment>
<organism evidence="7 8">
    <name type="scientific">Rhizobium giardinii</name>
    <dbReference type="NCBI Taxonomy" id="56731"/>
    <lineage>
        <taxon>Bacteria</taxon>
        <taxon>Pseudomonadati</taxon>
        <taxon>Pseudomonadota</taxon>
        <taxon>Alphaproteobacteria</taxon>
        <taxon>Hyphomicrobiales</taxon>
        <taxon>Rhizobiaceae</taxon>
        <taxon>Rhizobium/Agrobacterium group</taxon>
        <taxon>Rhizobium</taxon>
    </lineage>
</organism>
<feature type="transmembrane region" description="Helical" evidence="6">
    <location>
        <begin position="65"/>
        <end position="85"/>
    </location>
</feature>
<keyword evidence="8" id="KW-1185">Reference proteome</keyword>
<accession>A0A7W8UG60</accession>
<dbReference type="PANTHER" id="PTHR33514">
    <property type="entry name" value="PROTEIN ABCI12, CHLOROPLASTIC"/>
    <property type="match status" value="1"/>
</dbReference>
<comment type="subcellular location">
    <subcellularLocation>
        <location evidence="1">Membrane</location>
        <topology evidence="1">Multi-pass membrane protein</topology>
    </subcellularLocation>
</comment>
<name>A0A7W8UG60_9HYPH</name>
<evidence type="ECO:0000256" key="3">
    <source>
        <dbReference type="ARBA" id="ARBA00022692"/>
    </source>
</evidence>
<proteinExistence type="inferred from homology"/>
<dbReference type="GO" id="GO:0005886">
    <property type="term" value="C:plasma membrane"/>
    <property type="evidence" value="ECO:0007669"/>
    <property type="project" value="TreeGrafter"/>
</dbReference>
<evidence type="ECO:0000313" key="8">
    <source>
        <dbReference type="Proteomes" id="UP000585507"/>
    </source>
</evidence>
<evidence type="ECO:0000256" key="1">
    <source>
        <dbReference type="ARBA" id="ARBA00004141"/>
    </source>
</evidence>
<feature type="transmembrane region" description="Helical" evidence="6">
    <location>
        <begin position="22"/>
        <end position="53"/>
    </location>
</feature>
<reference evidence="7 8" key="1">
    <citation type="submission" date="2020-08" db="EMBL/GenBank/DDBJ databases">
        <title>Genomic Encyclopedia of Type Strains, Phase IV (KMG-V): Genome sequencing to study the core and pangenomes of soil and plant-associated prokaryotes.</title>
        <authorList>
            <person name="Whitman W."/>
        </authorList>
    </citation>
    <scope>NUCLEOTIDE SEQUENCE [LARGE SCALE GENOMIC DNA]</scope>
    <source>
        <strain evidence="7 8">SEMIA 4084</strain>
    </source>
</reference>
<keyword evidence="5 6" id="KW-0472">Membrane</keyword>
<evidence type="ECO:0000313" key="7">
    <source>
        <dbReference type="EMBL" id="MBB5538658.1"/>
    </source>
</evidence>
<comment type="similarity">
    <text evidence="2">Belongs to the CbiQ family.</text>
</comment>
<keyword evidence="4 6" id="KW-1133">Transmembrane helix</keyword>
<gene>
    <name evidence="7" type="ORF">GGD55_005397</name>
</gene>
<evidence type="ECO:0000256" key="6">
    <source>
        <dbReference type="SAM" id="Phobius"/>
    </source>
</evidence>
<evidence type="ECO:0000256" key="2">
    <source>
        <dbReference type="ARBA" id="ARBA00008564"/>
    </source>
</evidence>